<name>A0A7W3PLW5_9MICO</name>
<dbReference type="EMBL" id="JACGWY010000002">
    <property type="protein sequence ID" value="MBA8816299.1"/>
    <property type="molecule type" value="Genomic_DNA"/>
</dbReference>
<dbReference type="RefSeq" id="WP_167050020.1">
    <property type="nucleotide sequence ID" value="NZ_JAAOZB010000002.1"/>
</dbReference>
<organism evidence="1 2">
    <name type="scientific">Microbacterium halimionae</name>
    <dbReference type="NCBI Taxonomy" id="1526413"/>
    <lineage>
        <taxon>Bacteria</taxon>
        <taxon>Bacillati</taxon>
        <taxon>Actinomycetota</taxon>
        <taxon>Actinomycetes</taxon>
        <taxon>Micrococcales</taxon>
        <taxon>Microbacteriaceae</taxon>
        <taxon>Microbacterium</taxon>
    </lineage>
</organism>
<evidence type="ECO:0000313" key="1">
    <source>
        <dbReference type="EMBL" id="MBA8816299.1"/>
    </source>
</evidence>
<sequence>MLTETDEKVLAAINMHAVFGTLPRLVELVPAAKSLVGELSGPVTLDLSIVGGTHSRLIFTPEGIRQGGDALGTRARLYFRSPSHLNAVVAGTSQPLPVAGPRGLRFLTGVFTPLTALLSKYLEPNTEDLAAADFFEASSLLTLNVAANAITIVANDDRSGRFSAAQMSDGELDIEVGNSLRYRISVEAHRLTLVTPAESPARAVFGFADLATAGDVIAGRESALACVCDGRIAMRGYIPLVDNTNRILDRVGQYLGK</sequence>
<reference evidence="1 2" key="1">
    <citation type="submission" date="2020-07" db="EMBL/GenBank/DDBJ databases">
        <title>Sequencing the genomes of 1000 actinobacteria strains.</title>
        <authorList>
            <person name="Klenk H.-P."/>
        </authorList>
    </citation>
    <scope>NUCLEOTIDE SEQUENCE [LARGE SCALE GENOMIC DNA]</scope>
    <source>
        <strain evidence="1 2">DSM 27576</strain>
    </source>
</reference>
<dbReference type="Proteomes" id="UP000526083">
    <property type="component" value="Unassembled WGS sequence"/>
</dbReference>
<evidence type="ECO:0008006" key="3">
    <source>
        <dbReference type="Google" id="ProtNLM"/>
    </source>
</evidence>
<accession>A0A7W3PLW5</accession>
<gene>
    <name evidence="1" type="ORF">FHX48_001372</name>
</gene>
<protein>
    <recommendedName>
        <fullName evidence="3">SCP2 domain-containing protein</fullName>
    </recommendedName>
</protein>
<comment type="caution">
    <text evidence="1">The sequence shown here is derived from an EMBL/GenBank/DDBJ whole genome shotgun (WGS) entry which is preliminary data.</text>
</comment>
<dbReference type="AlphaFoldDB" id="A0A7W3PLW5"/>
<proteinExistence type="predicted"/>
<keyword evidence="2" id="KW-1185">Reference proteome</keyword>
<evidence type="ECO:0000313" key="2">
    <source>
        <dbReference type="Proteomes" id="UP000526083"/>
    </source>
</evidence>